<sequence length="78" mass="8368">MPSCLSLCLCSSSLIQGPGLPFGVLRGPLPLDSCSGIKELLSRADLPHRRRSATIITSTSQRSRASGITVRQTQHRGH</sequence>
<name>A0AAV2M8A0_KNICA</name>
<accession>A0AAV2M8A0</accession>
<evidence type="ECO:0000313" key="3">
    <source>
        <dbReference type="Proteomes" id="UP001497482"/>
    </source>
</evidence>
<dbReference type="EMBL" id="OZ035828">
    <property type="protein sequence ID" value="CAL1609553.1"/>
    <property type="molecule type" value="Genomic_DNA"/>
</dbReference>
<gene>
    <name evidence="2" type="ORF">KC01_LOCUS36270</name>
</gene>
<keyword evidence="3" id="KW-1185">Reference proteome</keyword>
<evidence type="ECO:0000256" key="1">
    <source>
        <dbReference type="SAM" id="MobiDB-lite"/>
    </source>
</evidence>
<dbReference type="AlphaFoldDB" id="A0AAV2M8A0"/>
<evidence type="ECO:0000313" key="2">
    <source>
        <dbReference type="EMBL" id="CAL1609553.1"/>
    </source>
</evidence>
<organism evidence="2 3">
    <name type="scientific">Knipowitschia caucasica</name>
    <name type="common">Caucasian dwarf goby</name>
    <name type="synonym">Pomatoschistus caucasicus</name>
    <dbReference type="NCBI Taxonomy" id="637954"/>
    <lineage>
        <taxon>Eukaryota</taxon>
        <taxon>Metazoa</taxon>
        <taxon>Chordata</taxon>
        <taxon>Craniata</taxon>
        <taxon>Vertebrata</taxon>
        <taxon>Euteleostomi</taxon>
        <taxon>Actinopterygii</taxon>
        <taxon>Neopterygii</taxon>
        <taxon>Teleostei</taxon>
        <taxon>Neoteleostei</taxon>
        <taxon>Acanthomorphata</taxon>
        <taxon>Gobiaria</taxon>
        <taxon>Gobiiformes</taxon>
        <taxon>Gobioidei</taxon>
        <taxon>Gobiidae</taxon>
        <taxon>Gobiinae</taxon>
        <taxon>Knipowitschia</taxon>
    </lineage>
</organism>
<proteinExistence type="predicted"/>
<dbReference type="Proteomes" id="UP001497482">
    <property type="component" value="Chromosome 6"/>
</dbReference>
<evidence type="ECO:0008006" key="4">
    <source>
        <dbReference type="Google" id="ProtNLM"/>
    </source>
</evidence>
<feature type="compositionally biased region" description="Polar residues" evidence="1">
    <location>
        <begin position="56"/>
        <end position="72"/>
    </location>
</feature>
<protein>
    <recommendedName>
        <fullName evidence="4">Secreted protein</fullName>
    </recommendedName>
</protein>
<feature type="region of interest" description="Disordered" evidence="1">
    <location>
        <begin position="56"/>
        <end position="78"/>
    </location>
</feature>
<reference evidence="2 3" key="1">
    <citation type="submission" date="2024-04" db="EMBL/GenBank/DDBJ databases">
        <authorList>
            <person name="Waldvogel A.-M."/>
            <person name="Schoenle A."/>
        </authorList>
    </citation>
    <scope>NUCLEOTIDE SEQUENCE [LARGE SCALE GENOMIC DNA]</scope>
</reference>